<dbReference type="CDD" id="cd02440">
    <property type="entry name" value="AdoMet_MTases"/>
    <property type="match status" value="1"/>
</dbReference>
<dbReference type="PANTHER" id="PTHR43464">
    <property type="entry name" value="METHYLTRANSFERASE"/>
    <property type="match status" value="1"/>
</dbReference>
<keyword evidence="2" id="KW-0808">Transferase</keyword>
<dbReference type="RefSeq" id="WP_145064344.1">
    <property type="nucleotide sequence ID" value="NZ_CP036287.1"/>
</dbReference>
<evidence type="ECO:0000313" key="3">
    <source>
        <dbReference type="Proteomes" id="UP000316921"/>
    </source>
</evidence>
<name>A0A518BHS4_9BACT</name>
<sequence length="266" mass="30251">MPKFAELDWYETPRWYDAIFDTDTPQEVDFLEQVFAKHGTCDPGRRKPKVLEPACGSGRLMVEMGKRGWSVAGFDLSKPMLDYARDRLRANGLRGKLAVGALEGFDLGTGFHLAHCLVCTFQYVASEEGARSHLRDVAKALAPGGVYVLGFHLSDYTDERVARERWTAKAEGKDVICTIQGWPADKRTRTEQVRSRLRVVAGDGSEQRSETNWTFRSYDARQVRKMLKGVPELEHVATYDFCYDIDSPRELNDEQLDVVLILRKRV</sequence>
<dbReference type="InterPro" id="IPR041698">
    <property type="entry name" value="Methyltransf_25"/>
</dbReference>
<dbReference type="Proteomes" id="UP000316921">
    <property type="component" value="Chromosome"/>
</dbReference>
<dbReference type="KEGG" id="pbap:Pla133_15910"/>
<organism evidence="2 3">
    <name type="scientific">Engelhardtia mirabilis</name>
    <dbReference type="NCBI Taxonomy" id="2528011"/>
    <lineage>
        <taxon>Bacteria</taxon>
        <taxon>Pseudomonadati</taxon>
        <taxon>Planctomycetota</taxon>
        <taxon>Planctomycetia</taxon>
        <taxon>Planctomycetia incertae sedis</taxon>
        <taxon>Engelhardtia</taxon>
    </lineage>
</organism>
<evidence type="ECO:0000313" key="2">
    <source>
        <dbReference type="EMBL" id="QDU66515.1"/>
    </source>
</evidence>
<feature type="domain" description="Methyltransferase" evidence="1">
    <location>
        <begin position="50"/>
        <end position="145"/>
    </location>
</feature>
<dbReference type="SUPFAM" id="SSF53335">
    <property type="entry name" value="S-adenosyl-L-methionine-dependent methyltransferases"/>
    <property type="match status" value="1"/>
</dbReference>
<dbReference type="Pfam" id="PF13649">
    <property type="entry name" value="Methyltransf_25"/>
    <property type="match status" value="1"/>
</dbReference>
<accession>A0A518BHS4</accession>
<protein>
    <submittedName>
        <fullName evidence="2">Mg-protoporphyrin IX methyl transferase</fullName>
    </submittedName>
</protein>
<gene>
    <name evidence="2" type="ORF">Pla133_15910</name>
</gene>
<dbReference type="Gene3D" id="2.20.25.110">
    <property type="entry name" value="S-adenosyl-L-methionine-dependent methyltransferases"/>
    <property type="match status" value="1"/>
</dbReference>
<evidence type="ECO:0000259" key="1">
    <source>
        <dbReference type="Pfam" id="PF13649"/>
    </source>
</evidence>
<keyword evidence="3" id="KW-1185">Reference proteome</keyword>
<dbReference type="InterPro" id="IPR029063">
    <property type="entry name" value="SAM-dependent_MTases_sf"/>
</dbReference>
<dbReference type="PANTHER" id="PTHR43464:SF23">
    <property type="entry name" value="JUVENILE HORMONE ACID O-METHYLTRANSFERASE"/>
    <property type="match status" value="1"/>
</dbReference>
<proteinExistence type="predicted"/>
<dbReference type="EMBL" id="CP036287">
    <property type="protein sequence ID" value="QDU66515.1"/>
    <property type="molecule type" value="Genomic_DNA"/>
</dbReference>
<dbReference type="Gene3D" id="3.40.50.150">
    <property type="entry name" value="Vaccinia Virus protein VP39"/>
    <property type="match status" value="1"/>
</dbReference>
<dbReference type="GO" id="GO:0010420">
    <property type="term" value="F:polyprenyldihydroxybenzoate methyltransferase activity"/>
    <property type="evidence" value="ECO:0007669"/>
    <property type="project" value="TreeGrafter"/>
</dbReference>
<dbReference type="AlphaFoldDB" id="A0A518BHS4"/>
<reference evidence="2 3" key="1">
    <citation type="submission" date="2019-02" db="EMBL/GenBank/DDBJ databases">
        <title>Deep-cultivation of Planctomycetes and their phenomic and genomic characterization uncovers novel biology.</title>
        <authorList>
            <person name="Wiegand S."/>
            <person name="Jogler M."/>
            <person name="Boedeker C."/>
            <person name="Pinto D."/>
            <person name="Vollmers J."/>
            <person name="Rivas-Marin E."/>
            <person name="Kohn T."/>
            <person name="Peeters S.H."/>
            <person name="Heuer A."/>
            <person name="Rast P."/>
            <person name="Oberbeckmann S."/>
            <person name="Bunk B."/>
            <person name="Jeske O."/>
            <person name="Meyerdierks A."/>
            <person name="Storesund J.E."/>
            <person name="Kallscheuer N."/>
            <person name="Luecker S."/>
            <person name="Lage O.M."/>
            <person name="Pohl T."/>
            <person name="Merkel B.J."/>
            <person name="Hornburger P."/>
            <person name="Mueller R.-W."/>
            <person name="Bruemmer F."/>
            <person name="Labrenz M."/>
            <person name="Spormann A.M."/>
            <person name="Op den Camp H."/>
            <person name="Overmann J."/>
            <person name="Amann R."/>
            <person name="Jetten M.S.M."/>
            <person name="Mascher T."/>
            <person name="Medema M.H."/>
            <person name="Devos D.P."/>
            <person name="Kaster A.-K."/>
            <person name="Ovreas L."/>
            <person name="Rohde M."/>
            <person name="Galperin M.Y."/>
            <person name="Jogler C."/>
        </authorList>
    </citation>
    <scope>NUCLEOTIDE SEQUENCE [LARGE SCALE GENOMIC DNA]</scope>
    <source>
        <strain evidence="2 3">Pla133</strain>
    </source>
</reference>